<evidence type="ECO:0000256" key="9">
    <source>
        <dbReference type="HAMAP-Rule" id="MF_00092"/>
    </source>
</evidence>
<dbReference type="GO" id="GO:0016887">
    <property type="term" value="F:ATP hydrolysis activity"/>
    <property type="evidence" value="ECO:0007669"/>
    <property type="project" value="InterPro"/>
</dbReference>
<dbReference type="InterPro" id="IPR045076">
    <property type="entry name" value="MutS"/>
</dbReference>
<sequence length="862" mass="97226">MEINRLDVYPHNFSEKIGYSEVRHLLEEYCASSLGREEMQTLEASADKEDIVRALDETREMITIMAGESPLPSLALVDCRDVLRRIRPQGTFIEEEELLDLLRMLETLHSLQHFFLEEHTTGERTVETFAYAYPRLASLLEDTPSFPKIETHLRSLLTEEGKLRDNASRDLLRIRQTIRETERSLSGMLQRILSTARREGWVEQDVQPALRDGRLVIPMSPMHKRKLRGIIHDESATGKTVYVEPVELVEANNHIRELESEERREVIRILTEVASRLRPNIPHLLTAYSLLAHYDFVRAKAHWAADIGGICPHISDSPIVEWWGAKHPLLLRSLRAQGRNVVPLDIRLIAPEARILLISGPNAGGKSVCLKTVGLLQYLVQCGVPVPMADHSSVGIFDRLYIDIGDEQSIEDDLSTYSSHLRNMKHFVREGGARSLLLIDEFGGGTEPTIGGAIAQALLHRFNDAGAFGVITTHYQNLKTYAEEHAGLINGAMLYDRHEMRPLFRLSIGRPGSSFAIEIARKIGLPEEVISEVRETVGADYIDMDKFLQDVIRDKRYWESKRQSIRQEEKLLQEASSKYTEEMTRIAEERKRIIAEAKKDAQRLIQEAGGQIERTIREIREAEAAKDETRIIRQRLADYKEGLSAEEEAEALARAKKTQREVERLLARRQRHADRKAKGKEPLPKLHQPSEEAPSSATPLPTAPLTEGSVVRIEGQKALGTIISLSGREATVALGELKTTIPVKRLHAVSPAEAERHRKKISPTQAVRSSGIIDQIHQKRLTFRQEIDVRGFRANEAVDAVAYFVDEALQLGVSSVRILHGTGTGALRESIRTYLSGVRGVQHFRDEDVRFGGAGITVVEME</sequence>
<dbReference type="EC" id="3.6.4.-" evidence="9"/>
<organism evidence="12 13">
    <name type="scientific">Porphyromonas somerae</name>
    <dbReference type="NCBI Taxonomy" id="322095"/>
    <lineage>
        <taxon>Bacteria</taxon>
        <taxon>Pseudomonadati</taxon>
        <taxon>Bacteroidota</taxon>
        <taxon>Bacteroidia</taxon>
        <taxon>Bacteroidales</taxon>
        <taxon>Porphyromonadaceae</taxon>
        <taxon>Porphyromonas</taxon>
    </lineage>
</organism>
<dbReference type="GO" id="GO:0045910">
    <property type="term" value="P:negative regulation of DNA recombination"/>
    <property type="evidence" value="ECO:0007669"/>
    <property type="project" value="InterPro"/>
</dbReference>
<comment type="caution">
    <text evidence="12">The sequence shown here is derived from an EMBL/GenBank/DDBJ whole genome shotgun (WGS) entry which is preliminary data.</text>
</comment>
<dbReference type="PANTHER" id="PTHR48466">
    <property type="entry name" value="OS10G0509000 PROTEIN-RELATED"/>
    <property type="match status" value="1"/>
</dbReference>
<evidence type="ECO:0000256" key="1">
    <source>
        <dbReference type="ARBA" id="ARBA00022722"/>
    </source>
</evidence>
<evidence type="ECO:0000313" key="13">
    <source>
        <dbReference type="Proteomes" id="UP000070224"/>
    </source>
</evidence>
<dbReference type="OrthoDB" id="9808166at2"/>
<dbReference type="PATRIC" id="fig|322095.3.peg.1775"/>
<keyword evidence="1 9" id="KW-0540">Nuclease</keyword>
<evidence type="ECO:0000256" key="6">
    <source>
        <dbReference type="ARBA" id="ARBA00022840"/>
    </source>
</evidence>
<dbReference type="GO" id="GO:0004519">
    <property type="term" value="F:endonuclease activity"/>
    <property type="evidence" value="ECO:0007669"/>
    <property type="project" value="UniProtKB-UniRule"/>
</dbReference>
<keyword evidence="2 9" id="KW-0699">rRNA-binding</keyword>
<dbReference type="Gene3D" id="3.40.50.300">
    <property type="entry name" value="P-loop containing nucleotide triphosphate hydrolases"/>
    <property type="match status" value="1"/>
</dbReference>
<dbReference type="NCBIfam" id="TIGR01069">
    <property type="entry name" value="mutS2"/>
    <property type="match status" value="1"/>
</dbReference>
<keyword evidence="4 9" id="KW-0255">Endonuclease</keyword>
<evidence type="ECO:0000259" key="11">
    <source>
        <dbReference type="PROSITE" id="PS50828"/>
    </source>
</evidence>
<dbReference type="PANTHER" id="PTHR48466:SF2">
    <property type="entry name" value="OS10G0509000 PROTEIN"/>
    <property type="match status" value="1"/>
</dbReference>
<feature type="compositionally biased region" description="Low complexity" evidence="10">
    <location>
        <begin position="693"/>
        <end position="703"/>
    </location>
</feature>
<evidence type="ECO:0000256" key="8">
    <source>
        <dbReference type="ARBA" id="ARBA00023125"/>
    </source>
</evidence>
<dbReference type="InterPro" id="IPR036063">
    <property type="entry name" value="Smr_dom_sf"/>
</dbReference>
<evidence type="ECO:0000313" key="12">
    <source>
        <dbReference type="EMBL" id="KXB74282.1"/>
    </source>
</evidence>
<dbReference type="InterPro" id="IPR002625">
    <property type="entry name" value="Smr_dom"/>
</dbReference>
<evidence type="ECO:0000256" key="4">
    <source>
        <dbReference type="ARBA" id="ARBA00022759"/>
    </source>
</evidence>
<keyword evidence="3 9" id="KW-0547">Nucleotide-binding</keyword>
<reference evidence="13" key="1">
    <citation type="submission" date="2016-01" db="EMBL/GenBank/DDBJ databases">
        <authorList>
            <person name="Mitreva M."/>
            <person name="Pepin K.H."/>
            <person name="Mihindukulasuriya K.A."/>
            <person name="Fulton R."/>
            <person name="Fronick C."/>
            <person name="O'Laughlin M."/>
            <person name="Miner T."/>
            <person name="Herter B."/>
            <person name="Rosa B.A."/>
            <person name="Cordes M."/>
            <person name="Tomlinson C."/>
            <person name="Wollam A."/>
            <person name="Palsikar V.B."/>
            <person name="Mardis E.R."/>
            <person name="Wilson R.K."/>
        </authorList>
    </citation>
    <scope>NUCLEOTIDE SEQUENCE [LARGE SCALE GENOMIC DNA]</scope>
    <source>
        <strain evidence="13">KA00683</strain>
    </source>
</reference>
<dbReference type="FunFam" id="3.30.1370.110:FF:000004">
    <property type="entry name" value="Endonuclease MutS2"/>
    <property type="match status" value="1"/>
</dbReference>
<dbReference type="GO" id="GO:0030983">
    <property type="term" value="F:mismatched DNA binding"/>
    <property type="evidence" value="ECO:0007669"/>
    <property type="project" value="InterPro"/>
</dbReference>
<dbReference type="GO" id="GO:0019843">
    <property type="term" value="F:rRNA binding"/>
    <property type="evidence" value="ECO:0007669"/>
    <property type="project" value="UniProtKB-UniRule"/>
</dbReference>
<comment type="function">
    <text evidence="9">Endonuclease that is involved in the suppression of homologous recombination and thus may have a key role in the control of bacterial genetic diversity.</text>
</comment>
<comment type="subunit">
    <text evidence="9">Homodimer. Binds to stalled ribosomes, contacting rRNA.</text>
</comment>
<evidence type="ECO:0000256" key="2">
    <source>
        <dbReference type="ARBA" id="ARBA00022730"/>
    </source>
</evidence>
<dbReference type="FunFam" id="3.40.50.300:FF:001531">
    <property type="entry name" value="Endonuclease MutS2"/>
    <property type="match status" value="1"/>
</dbReference>
<accession>A0A134B2V5</accession>
<feature type="compositionally biased region" description="Basic and acidic residues" evidence="10">
    <location>
        <begin position="679"/>
        <end position="690"/>
    </location>
</feature>
<dbReference type="PROSITE" id="PS50828">
    <property type="entry name" value="SMR"/>
    <property type="match status" value="1"/>
</dbReference>
<dbReference type="SMART" id="SM00533">
    <property type="entry name" value="MUTSd"/>
    <property type="match status" value="1"/>
</dbReference>
<comment type="function">
    <text evidence="9">Acts as a ribosome collision sensor, splitting the ribosome into its 2 subunits. Detects stalled/collided 70S ribosomes which it binds and splits by an ATP-hydrolysis driven conformational change. Acts upstream of the ribosome quality control system (RQC), a ribosome-associated complex that mediates the extraction of incompletely synthesized nascent chains from stalled ribosomes and their subsequent degradation. Probably generates substrates for RQC.</text>
</comment>
<evidence type="ECO:0000256" key="7">
    <source>
        <dbReference type="ARBA" id="ARBA00022884"/>
    </source>
</evidence>
<dbReference type="PIRSF" id="PIRSF005814">
    <property type="entry name" value="MutS_YshD"/>
    <property type="match status" value="1"/>
</dbReference>
<feature type="compositionally biased region" description="Basic residues" evidence="10">
    <location>
        <begin position="668"/>
        <end position="678"/>
    </location>
</feature>
<proteinExistence type="inferred from homology"/>
<feature type="domain" description="Smr" evidence="11">
    <location>
        <begin position="787"/>
        <end position="862"/>
    </location>
</feature>
<dbReference type="HAMAP" id="MF_00092">
    <property type="entry name" value="MutS2"/>
    <property type="match status" value="1"/>
</dbReference>
<dbReference type="Pfam" id="PF00488">
    <property type="entry name" value="MutS_V"/>
    <property type="match status" value="1"/>
</dbReference>
<dbReference type="SMART" id="SM00534">
    <property type="entry name" value="MUTSac"/>
    <property type="match status" value="1"/>
</dbReference>
<protein>
    <recommendedName>
        <fullName evidence="9">Endonuclease MutS2</fullName>
        <ecNumber evidence="9">3.1.-.-</ecNumber>
    </recommendedName>
    <alternativeName>
        <fullName evidence="9">Ribosome-associated protein quality control-upstream factor</fullName>
        <shortName evidence="9">RQC-upstream factor</shortName>
        <shortName evidence="9">RqcU</shortName>
        <ecNumber evidence="9">3.6.4.-</ecNumber>
    </alternativeName>
</protein>
<evidence type="ECO:0000256" key="10">
    <source>
        <dbReference type="SAM" id="MobiDB-lite"/>
    </source>
</evidence>
<keyword evidence="5 9" id="KW-0378">Hydrolase</keyword>
<name>A0A134B2V5_9PORP</name>
<keyword evidence="13" id="KW-1185">Reference proteome</keyword>
<dbReference type="EMBL" id="LSDK01000126">
    <property type="protein sequence ID" value="KXB74282.1"/>
    <property type="molecule type" value="Genomic_DNA"/>
</dbReference>
<evidence type="ECO:0000256" key="3">
    <source>
        <dbReference type="ARBA" id="ARBA00022741"/>
    </source>
</evidence>
<dbReference type="Proteomes" id="UP000070224">
    <property type="component" value="Unassembled WGS sequence"/>
</dbReference>
<dbReference type="SUPFAM" id="SSF48334">
    <property type="entry name" value="DNA repair protein MutS, domain III"/>
    <property type="match status" value="1"/>
</dbReference>
<dbReference type="SMART" id="SM00463">
    <property type="entry name" value="SMR"/>
    <property type="match status" value="1"/>
</dbReference>
<dbReference type="InterPro" id="IPR027417">
    <property type="entry name" value="P-loop_NTPase"/>
</dbReference>
<comment type="similarity">
    <text evidence="9">Belongs to the DNA mismatch repair MutS family. MutS2 subfamily.</text>
</comment>
<dbReference type="AlphaFoldDB" id="A0A134B2V5"/>
<dbReference type="GO" id="GO:0005524">
    <property type="term" value="F:ATP binding"/>
    <property type="evidence" value="ECO:0007669"/>
    <property type="project" value="UniProtKB-UniRule"/>
</dbReference>
<dbReference type="InterPro" id="IPR007696">
    <property type="entry name" value="DNA_mismatch_repair_MutS_core"/>
</dbReference>
<dbReference type="RefSeq" id="WP_082713200.1">
    <property type="nucleotide sequence ID" value="NZ_KQ960462.1"/>
</dbReference>
<feature type="binding site" evidence="9">
    <location>
        <begin position="360"/>
        <end position="367"/>
    </location>
    <ligand>
        <name>ATP</name>
        <dbReference type="ChEBI" id="CHEBI:30616"/>
    </ligand>
</feature>
<dbReference type="Gene3D" id="3.30.1370.110">
    <property type="match status" value="1"/>
</dbReference>
<dbReference type="GO" id="GO:0072344">
    <property type="term" value="P:rescue of stalled ribosome"/>
    <property type="evidence" value="ECO:0007669"/>
    <property type="project" value="UniProtKB-UniRule"/>
</dbReference>
<gene>
    <name evidence="9" type="primary">mutS2</name>
    <name evidence="9" type="synonym">rqcU</name>
    <name evidence="12" type="ORF">HMPREF3185_01799</name>
</gene>
<feature type="region of interest" description="Disordered" evidence="10">
    <location>
        <begin position="668"/>
        <end position="703"/>
    </location>
</feature>
<dbReference type="GO" id="GO:0140664">
    <property type="term" value="F:ATP-dependent DNA damage sensor activity"/>
    <property type="evidence" value="ECO:0007669"/>
    <property type="project" value="InterPro"/>
</dbReference>
<dbReference type="Pfam" id="PF01713">
    <property type="entry name" value="Smr"/>
    <property type="match status" value="1"/>
</dbReference>
<evidence type="ECO:0000256" key="5">
    <source>
        <dbReference type="ARBA" id="ARBA00022801"/>
    </source>
</evidence>
<dbReference type="InterPro" id="IPR005747">
    <property type="entry name" value="MutS2"/>
</dbReference>
<dbReference type="EC" id="3.1.-.-" evidence="9"/>
<dbReference type="SUPFAM" id="SSF52540">
    <property type="entry name" value="P-loop containing nucleoside triphosphate hydrolases"/>
    <property type="match status" value="1"/>
</dbReference>
<keyword evidence="8 9" id="KW-0238">DNA-binding</keyword>
<dbReference type="SUPFAM" id="SSF160443">
    <property type="entry name" value="SMR domain-like"/>
    <property type="match status" value="1"/>
</dbReference>
<dbReference type="STRING" id="322095.HMPREF3185_01799"/>
<keyword evidence="7 9" id="KW-0694">RNA-binding</keyword>
<dbReference type="GO" id="GO:0043023">
    <property type="term" value="F:ribosomal large subunit binding"/>
    <property type="evidence" value="ECO:0007669"/>
    <property type="project" value="UniProtKB-UniRule"/>
</dbReference>
<dbReference type="GO" id="GO:0006298">
    <property type="term" value="P:mismatch repair"/>
    <property type="evidence" value="ECO:0007669"/>
    <property type="project" value="InterPro"/>
</dbReference>
<dbReference type="InterPro" id="IPR000432">
    <property type="entry name" value="DNA_mismatch_repair_MutS_C"/>
</dbReference>
<dbReference type="InterPro" id="IPR036187">
    <property type="entry name" value="DNA_mismatch_repair_MutS_sf"/>
</dbReference>
<keyword evidence="6 9" id="KW-0067">ATP-binding</keyword>